<comment type="caution">
    <text evidence="2">The sequence shown here is derived from an EMBL/GenBank/DDBJ whole genome shotgun (WGS) entry which is preliminary data.</text>
</comment>
<evidence type="ECO:0000313" key="3">
    <source>
        <dbReference type="Proteomes" id="UP001596356"/>
    </source>
</evidence>
<evidence type="ECO:0000256" key="1">
    <source>
        <dbReference type="SAM" id="MobiDB-lite"/>
    </source>
</evidence>
<feature type="compositionally biased region" description="Low complexity" evidence="1">
    <location>
        <begin position="75"/>
        <end position="87"/>
    </location>
</feature>
<gene>
    <name evidence="2" type="ORF">ACFQBT_05435</name>
</gene>
<dbReference type="RefSeq" id="WP_377825584.1">
    <property type="nucleotide sequence ID" value="NZ_JBHSWJ010000002.1"/>
</dbReference>
<keyword evidence="3" id="KW-1185">Reference proteome</keyword>
<accession>A0ABW2AR84</accession>
<dbReference type="EMBL" id="JBHSWJ010000002">
    <property type="protein sequence ID" value="MFC6713315.1"/>
    <property type="molecule type" value="Genomic_DNA"/>
</dbReference>
<sequence length="99" mass="10870">MNDAAPSTLLESLVGLRRAVVEVRLPLQIDGVQEARRQSEELTAQLDDYLIPRASALDAPCWPLSAVPPVPASRRWSTRSWATRSPRPGCCGLRPGLPR</sequence>
<organism evidence="2 3">
    <name type="scientific">Branchiibius cervicis</name>
    <dbReference type="NCBI Taxonomy" id="908252"/>
    <lineage>
        <taxon>Bacteria</taxon>
        <taxon>Bacillati</taxon>
        <taxon>Actinomycetota</taxon>
        <taxon>Actinomycetes</taxon>
        <taxon>Micrococcales</taxon>
        <taxon>Dermacoccaceae</taxon>
        <taxon>Branchiibius</taxon>
    </lineage>
</organism>
<reference evidence="3" key="1">
    <citation type="journal article" date="2019" name="Int. J. Syst. Evol. Microbiol.">
        <title>The Global Catalogue of Microorganisms (GCM) 10K type strain sequencing project: providing services to taxonomists for standard genome sequencing and annotation.</title>
        <authorList>
            <consortium name="The Broad Institute Genomics Platform"/>
            <consortium name="The Broad Institute Genome Sequencing Center for Infectious Disease"/>
            <person name="Wu L."/>
            <person name="Ma J."/>
        </authorList>
    </citation>
    <scope>NUCLEOTIDE SEQUENCE [LARGE SCALE GENOMIC DNA]</scope>
    <source>
        <strain evidence="3">NBRC 106593</strain>
    </source>
</reference>
<dbReference type="Proteomes" id="UP001596356">
    <property type="component" value="Unassembled WGS sequence"/>
</dbReference>
<feature type="region of interest" description="Disordered" evidence="1">
    <location>
        <begin position="75"/>
        <end position="99"/>
    </location>
</feature>
<name>A0ABW2AR84_9MICO</name>
<proteinExistence type="predicted"/>
<evidence type="ECO:0000313" key="2">
    <source>
        <dbReference type="EMBL" id="MFC6713315.1"/>
    </source>
</evidence>
<protein>
    <submittedName>
        <fullName evidence="2">Uncharacterized protein</fullName>
    </submittedName>
</protein>